<organism evidence="2 3">
    <name type="scientific">Plasmodium vivax</name>
    <name type="common">malaria parasite P. vivax</name>
    <dbReference type="NCBI Taxonomy" id="5855"/>
    <lineage>
        <taxon>Eukaryota</taxon>
        <taxon>Sar</taxon>
        <taxon>Alveolata</taxon>
        <taxon>Apicomplexa</taxon>
        <taxon>Aconoidasida</taxon>
        <taxon>Haemosporida</taxon>
        <taxon>Plasmodiidae</taxon>
        <taxon>Plasmodium</taxon>
        <taxon>Plasmodium (Plasmodium)</taxon>
    </lineage>
</organism>
<dbReference type="VEuPathDB" id="PlasmoDB:PVP01_1031300"/>
<feature type="region of interest" description="Disordered" evidence="1">
    <location>
        <begin position="229"/>
        <end position="387"/>
    </location>
</feature>
<keyword evidence="2" id="KW-0477">Merozoite</keyword>
<evidence type="ECO:0000256" key="1">
    <source>
        <dbReference type="SAM" id="MobiDB-lite"/>
    </source>
</evidence>
<feature type="compositionally biased region" description="Acidic residues" evidence="1">
    <location>
        <begin position="261"/>
        <end position="270"/>
    </location>
</feature>
<feature type="region of interest" description="Disordered" evidence="1">
    <location>
        <begin position="1"/>
        <end position="22"/>
    </location>
</feature>
<proteinExistence type="predicted"/>
<name>A0A1G4GZ36_PLAVI</name>
<protein>
    <submittedName>
        <fullName evidence="2">Merozoite surface protein (SPAM), putative</fullName>
    </submittedName>
</protein>
<dbReference type="VEuPathDB" id="PlasmoDB:PVX_097705"/>
<gene>
    <name evidence="2" type="ORF">PVT01_100034100</name>
</gene>
<dbReference type="Proteomes" id="UP000196402">
    <property type="component" value="Chromosome 10"/>
</dbReference>
<feature type="compositionally biased region" description="Acidic residues" evidence="1">
    <location>
        <begin position="332"/>
        <end position="341"/>
    </location>
</feature>
<evidence type="ECO:0000313" key="2">
    <source>
        <dbReference type="EMBL" id="SCO67872.1"/>
    </source>
</evidence>
<feature type="compositionally biased region" description="Basic and acidic residues" evidence="1">
    <location>
        <begin position="124"/>
        <end position="136"/>
    </location>
</feature>
<feature type="compositionally biased region" description="Basic and acidic residues" evidence="1">
    <location>
        <begin position="310"/>
        <end position="319"/>
    </location>
</feature>
<dbReference type="VEuPathDB" id="PlasmoDB:PVX_097695"/>
<feature type="compositionally biased region" description="Low complexity" evidence="1">
    <location>
        <begin position="137"/>
        <end position="147"/>
    </location>
</feature>
<evidence type="ECO:0000313" key="3">
    <source>
        <dbReference type="Proteomes" id="UP000196402"/>
    </source>
</evidence>
<feature type="compositionally biased region" description="Basic and acidic residues" evidence="1">
    <location>
        <begin position="239"/>
        <end position="248"/>
    </location>
</feature>
<dbReference type="EMBL" id="LT615248">
    <property type="protein sequence ID" value="SCO67872.1"/>
    <property type="molecule type" value="Genomic_DNA"/>
</dbReference>
<sequence>MVKAEESAATEVATATKAEKEVADAKMEADEESSEAVEKAHAIKMQLEVAINAEKKAAKELDITKLEDAKKEAQDAAKYAKELLLVVQQASILAIAKSQDALNSLEKVKKAAEVAKAKLAKAEAKNQADEAKDIAAKAEQSSKATKASTEEKTKAEAAAKEAAAQATKAADEAGKAATAAANTISATTSAAAKVEANKAVAAAKEAIIAKIKAAHEFLKTKNQDILEPVEMFSGGTENVTDREEQVKDEVEEQGDGSNEKAEEEEEEDSESALPNGSDGLEDDVDFDVVKTKNQDILEPVEMFSGGTENVTDREEQVKDEVEEQGDGSNEKAEEEEEEDSESALPNGSDGLEDDVDFDVDDGEEEEENVAANHQKGGKYEKGKVTDAVDDTNADKQFGDEFDAYNDIKKVTEALVKTMTSLVSEDPSVGDTINEFLSDMNQLFLSW</sequence>
<dbReference type="Pfam" id="PF07133">
    <property type="entry name" value="Merozoite_SPAM"/>
    <property type="match status" value="1"/>
</dbReference>
<feature type="compositionally biased region" description="Basic and acidic residues" evidence="1">
    <location>
        <begin position="148"/>
        <end position="159"/>
    </location>
</feature>
<feature type="compositionally biased region" description="Acidic residues" evidence="1">
    <location>
        <begin position="350"/>
        <end position="368"/>
    </location>
</feature>
<dbReference type="AlphaFoldDB" id="A0A1G4GZ36"/>
<feature type="compositionally biased region" description="Basic and acidic residues" evidence="1">
    <location>
        <begin position="377"/>
        <end position="387"/>
    </location>
</feature>
<dbReference type="VEuPathDB" id="PlasmoDB:PVW1_100055400"/>
<reference evidence="2 3" key="1">
    <citation type="submission" date="2016-07" db="EMBL/GenBank/DDBJ databases">
        <authorList>
            <consortium name="Pathogen Informatics"/>
        </authorList>
    </citation>
    <scope>NUCLEOTIDE SEQUENCE [LARGE SCALE GENOMIC DNA]</scope>
</reference>
<dbReference type="InterPro" id="IPR010784">
    <property type="entry name" value="Merozoite_SPAM"/>
</dbReference>
<feature type="region of interest" description="Disordered" evidence="1">
    <location>
        <begin position="124"/>
        <end position="159"/>
    </location>
</feature>
<feature type="compositionally biased region" description="Low complexity" evidence="1">
    <location>
        <begin position="7"/>
        <end position="16"/>
    </location>
</feature>
<dbReference type="VEuPathDB" id="PlasmoDB:PVPAM_100037700"/>
<accession>A0A1G4GZ36</accession>